<dbReference type="InterPro" id="IPR036909">
    <property type="entry name" value="Cyt_c-like_dom_sf"/>
</dbReference>
<evidence type="ECO:0000256" key="3">
    <source>
        <dbReference type="ARBA" id="ARBA00023004"/>
    </source>
</evidence>
<evidence type="ECO:0000256" key="4">
    <source>
        <dbReference type="PROSITE-ProRule" id="PRU00433"/>
    </source>
</evidence>
<comment type="caution">
    <text evidence="7">The sequence shown here is derived from an EMBL/GenBank/DDBJ whole genome shotgun (WGS) entry which is preliminary data.</text>
</comment>
<dbReference type="AlphaFoldDB" id="A0A5C6AXN7"/>
<dbReference type="NCBIfam" id="TIGR02603">
    <property type="entry name" value="CxxCH_TIGR02603"/>
    <property type="match status" value="1"/>
</dbReference>
<evidence type="ECO:0000313" key="8">
    <source>
        <dbReference type="Proteomes" id="UP000316213"/>
    </source>
</evidence>
<evidence type="ECO:0000313" key="7">
    <source>
        <dbReference type="EMBL" id="TWU03812.1"/>
    </source>
</evidence>
<dbReference type="PROSITE" id="PS51007">
    <property type="entry name" value="CYTC"/>
    <property type="match status" value="1"/>
</dbReference>
<keyword evidence="2 4" id="KW-0479">Metal-binding</keyword>
<dbReference type="NCBIfam" id="TIGR02604">
    <property type="entry name" value="Piru_Ver_Nterm"/>
    <property type="match status" value="1"/>
</dbReference>
<accession>A0A5C6AXN7</accession>
<dbReference type="EMBL" id="SJPM01000001">
    <property type="protein sequence ID" value="TWU03812.1"/>
    <property type="molecule type" value="Genomic_DNA"/>
</dbReference>
<name>A0A5C6AXN7_9BACT</name>
<evidence type="ECO:0000256" key="2">
    <source>
        <dbReference type="ARBA" id="ARBA00022723"/>
    </source>
</evidence>
<organism evidence="7 8">
    <name type="scientific">Neorhodopirellula pilleata</name>
    <dbReference type="NCBI Taxonomy" id="2714738"/>
    <lineage>
        <taxon>Bacteria</taxon>
        <taxon>Pseudomonadati</taxon>
        <taxon>Planctomycetota</taxon>
        <taxon>Planctomycetia</taxon>
        <taxon>Pirellulales</taxon>
        <taxon>Pirellulaceae</taxon>
        <taxon>Neorhodopirellula</taxon>
    </lineage>
</organism>
<dbReference type="GO" id="GO:0046872">
    <property type="term" value="F:metal ion binding"/>
    <property type="evidence" value="ECO:0007669"/>
    <property type="project" value="UniProtKB-KW"/>
</dbReference>
<dbReference type="InterPro" id="IPR013427">
    <property type="entry name" value="Haem-bd_dom_put"/>
</dbReference>
<keyword evidence="8" id="KW-1185">Reference proteome</keyword>
<dbReference type="PANTHER" id="PTHR33546:SF1">
    <property type="entry name" value="LARGE, MULTIFUNCTIONAL SECRETED PROTEIN"/>
    <property type="match status" value="1"/>
</dbReference>
<gene>
    <name evidence="7" type="ORF">Pla100_07420</name>
</gene>
<reference evidence="7 8" key="1">
    <citation type="submission" date="2019-02" db="EMBL/GenBank/DDBJ databases">
        <title>Deep-cultivation of Planctomycetes and their phenomic and genomic characterization uncovers novel biology.</title>
        <authorList>
            <person name="Wiegand S."/>
            <person name="Jogler M."/>
            <person name="Boedeker C."/>
            <person name="Pinto D."/>
            <person name="Vollmers J."/>
            <person name="Rivas-Marin E."/>
            <person name="Kohn T."/>
            <person name="Peeters S.H."/>
            <person name="Heuer A."/>
            <person name="Rast P."/>
            <person name="Oberbeckmann S."/>
            <person name="Bunk B."/>
            <person name="Jeske O."/>
            <person name="Meyerdierks A."/>
            <person name="Storesund J.E."/>
            <person name="Kallscheuer N."/>
            <person name="Luecker S."/>
            <person name="Lage O.M."/>
            <person name="Pohl T."/>
            <person name="Merkel B.J."/>
            <person name="Hornburger P."/>
            <person name="Mueller R.-W."/>
            <person name="Bruemmer F."/>
            <person name="Labrenz M."/>
            <person name="Spormann A.M."/>
            <person name="Op Den Camp H."/>
            <person name="Overmann J."/>
            <person name="Amann R."/>
            <person name="Jetten M.S.M."/>
            <person name="Mascher T."/>
            <person name="Medema M.H."/>
            <person name="Devos D.P."/>
            <person name="Kaster A.-K."/>
            <person name="Ovreas L."/>
            <person name="Rohde M."/>
            <person name="Galperin M.Y."/>
            <person name="Jogler C."/>
        </authorList>
    </citation>
    <scope>NUCLEOTIDE SEQUENCE [LARGE SCALE GENOMIC DNA]</scope>
    <source>
        <strain evidence="7 8">Pla100</strain>
    </source>
</reference>
<protein>
    <submittedName>
        <fullName evidence="7">Cytochrome c</fullName>
    </submittedName>
</protein>
<dbReference type="SUPFAM" id="SSF50952">
    <property type="entry name" value="Soluble quinoprotein glucose dehydrogenase"/>
    <property type="match status" value="1"/>
</dbReference>
<evidence type="ECO:0000259" key="6">
    <source>
        <dbReference type="PROSITE" id="PS51007"/>
    </source>
</evidence>
<dbReference type="RefSeq" id="WP_146576257.1">
    <property type="nucleotide sequence ID" value="NZ_SJPM01000001.1"/>
</dbReference>
<dbReference type="OrthoDB" id="225269at2"/>
<dbReference type="InterPro" id="IPR055557">
    <property type="entry name" value="DUF7133"/>
</dbReference>
<feature type="domain" description="Cytochrome c" evidence="6">
    <location>
        <begin position="924"/>
        <end position="1056"/>
    </location>
</feature>
<dbReference type="Proteomes" id="UP000316213">
    <property type="component" value="Unassembled WGS sequence"/>
</dbReference>
<dbReference type="InterPro" id="IPR011041">
    <property type="entry name" value="Quinoprot_gluc/sorb_DH_b-prop"/>
</dbReference>
<sequence length="1061" mass="117443">MFYEFTRLDAPRPTKVAAIFAILVYSLAITFSATLAQSPDSFPQVDDTEPLADETPLPTPTESAAAISLPNDFRVKVFAAEPEVRNPIDLAWDFQGRLWIAENYTYGQRSLRFRDDLRDRVLVFQDDDQDGTPEKRTVFLDNVSKLTSVEVGRGGVWLMCPPRLLFVPDADHDAVPDGPPQTVLDGFTVADQNYHNFANGLRFGPDGWLYGRCGGSCPGNVGPPGASESERVALEGGIWRYSVDQNRFEVVCHGTTNPWGHDFNEIGELFFINTVNGHLWHGIHGAHFMRPFTLDPNLDAYELIDQHADHYHFDTTGKWTDSRDGAANDFGGGHAHSGMMIYQADAWPAAYRGSLMTLNFHGRRANVEKLVPSGTGYVGTHQPDFFVSSDVWFRGMEMSPGPDGNVFVLDWSDLGECHEHTGVHRNSGRIFKIVHAGEGSPPFNPNEPFTAIGSAGPLELARTQLSTNRWHSHQARMRLVEMCRSGKHGEAINEAVKFLQATAANSSDVPEICRCLWTLDQIDPEFSPKDWMNHASPVVRGWAIRMMTQRWPIDDCYGPTADSRASWKDIHAEVSTWIADWETLNLDQDAALRLIVASTLQRLPGDLRSGAAERLLTISRDRDAGDHNQGKLIWYGIMSRAAEHPDEMIRVLRVSKLPDLTSLIARSLGEQIQSKPELLDEILESPIAAADADWCRAVLTGLQKGVVGLQRVPMPAAWPDFRQRAVTLDPTSAPLCEPLDKLFSDGLSPSELIGMVHDSSADIQDRLSAMVGLIENYHRDDVQPNDGPDDRAGDLIRLAKPLIGDARINLTLARSLSTIADVRVGDLLIDQYQRFRAPLRSSVVSLLCGRVEFAGVLLDAIEEKKLGKDVLSAAQVRDVIALADEALTRRIETVWGRVRETSGERLAEIDRLKDHLKPTVIAAADLSAGRVLYDRACASCHPLFGSGEKVGPDLTGAQRSSLDYLLHNIIDPDSVVGADYRAKKILTVDGRLLVGLVTQRTRRTLTLASATRIQTIPLDEIENEFDTEQSPMPSGLLTPMSDEQITNLVAYLMSPTQVELE</sequence>
<keyword evidence="1 4" id="KW-0349">Heme</keyword>
<dbReference type="InterPro" id="IPR013428">
    <property type="entry name" value="Membrane-bound_put_N"/>
</dbReference>
<dbReference type="GO" id="GO:0009055">
    <property type="term" value="F:electron transfer activity"/>
    <property type="evidence" value="ECO:0007669"/>
    <property type="project" value="InterPro"/>
</dbReference>
<dbReference type="SUPFAM" id="SSF46626">
    <property type="entry name" value="Cytochrome c"/>
    <property type="match status" value="1"/>
</dbReference>
<evidence type="ECO:0000256" key="1">
    <source>
        <dbReference type="ARBA" id="ARBA00022617"/>
    </source>
</evidence>
<evidence type="ECO:0000256" key="5">
    <source>
        <dbReference type="SAM" id="MobiDB-lite"/>
    </source>
</evidence>
<dbReference type="Pfam" id="PF23500">
    <property type="entry name" value="DUF7133"/>
    <property type="match status" value="1"/>
</dbReference>
<dbReference type="PANTHER" id="PTHR33546">
    <property type="entry name" value="LARGE, MULTIFUNCTIONAL SECRETED PROTEIN-RELATED"/>
    <property type="match status" value="1"/>
</dbReference>
<dbReference type="InterPro" id="IPR009056">
    <property type="entry name" value="Cyt_c-like_dom"/>
</dbReference>
<dbReference type="InterPro" id="IPR011042">
    <property type="entry name" value="6-blade_b-propeller_TolB-like"/>
</dbReference>
<feature type="region of interest" description="Disordered" evidence="5">
    <location>
        <begin position="41"/>
        <end position="63"/>
    </location>
</feature>
<dbReference type="GO" id="GO:0020037">
    <property type="term" value="F:heme binding"/>
    <property type="evidence" value="ECO:0007669"/>
    <property type="project" value="InterPro"/>
</dbReference>
<proteinExistence type="predicted"/>
<dbReference type="Gene3D" id="2.120.10.30">
    <property type="entry name" value="TolB, C-terminal domain"/>
    <property type="match status" value="1"/>
</dbReference>
<dbReference type="Gene3D" id="1.10.760.10">
    <property type="entry name" value="Cytochrome c-like domain"/>
    <property type="match status" value="1"/>
</dbReference>
<keyword evidence="3 4" id="KW-0408">Iron</keyword>